<reference evidence="3 4" key="1">
    <citation type="submission" date="2023-07" db="EMBL/GenBank/DDBJ databases">
        <title>Sorghum-associated microbial communities from plants grown in Nebraska, USA.</title>
        <authorList>
            <person name="Schachtman D."/>
        </authorList>
    </citation>
    <scope>NUCLEOTIDE SEQUENCE [LARGE SCALE GENOMIC DNA]</scope>
    <source>
        <strain evidence="3 4">DS1781</strain>
    </source>
</reference>
<evidence type="ECO:0000313" key="4">
    <source>
        <dbReference type="Proteomes" id="UP001184230"/>
    </source>
</evidence>
<dbReference type="EMBL" id="JAVDRF010000017">
    <property type="protein sequence ID" value="MDR6539504.1"/>
    <property type="molecule type" value="Genomic_DNA"/>
</dbReference>
<dbReference type="SUPFAM" id="SSF56672">
    <property type="entry name" value="DNA/RNA polymerases"/>
    <property type="match status" value="1"/>
</dbReference>
<dbReference type="PANTHER" id="PTHR35369:SF2">
    <property type="entry name" value="BLR3025 PROTEIN"/>
    <property type="match status" value="1"/>
</dbReference>
<dbReference type="InterPro" id="IPR043502">
    <property type="entry name" value="DNA/RNA_pol_sf"/>
</dbReference>
<keyword evidence="4" id="KW-1185">Reference proteome</keyword>
<name>A0ABU1NM13_9BURK</name>
<keyword evidence="1" id="KW-0227">DNA damage</keyword>
<accession>A0ABU1NM13</accession>
<evidence type="ECO:0000256" key="1">
    <source>
        <dbReference type="ARBA" id="ARBA00022763"/>
    </source>
</evidence>
<dbReference type="Proteomes" id="UP001184230">
    <property type="component" value="Unassembled WGS sequence"/>
</dbReference>
<sequence length="476" mass="52954">MHWIALRWPPEIAADAKALLPSPEALGWWALQFTPRVAWVDDEALLLEVSACERLWGGRLALMREIARLNPVPDVPVQRAQGATSLVALARLRMFARGEQPPYELPSGLPLDTLSAARDHLEVLAHLGCRSWGDVEKLPRGGLTRRFGKALRTALDVAYGLVPDSHEWLQLPDAFEQKLELPALAEGAPELMWSANRLLAALQIWLRARQRGVVAIELQWTLDLKRLNGVTLPPYQQLTVRTAEPTQDMAHLRRLLSERLALTTLAAPASWLRLRSVETAPWAGASTSFLPEDNRKGDKLHELVERLSARLGPQQVLRAVAWADHRPECQQAWQPALHKPQAEAWPPAAASKSGGRPTPGRPKTASGSLGAQRGHEVPSAGTIYPPWLLREPLRLEVRDGHPFFRGVLRQRVGPQRLEAGWWGGQGQGAEEGGHPAVRDYYIAESPEAGLVWIFRERPSAFLADEAPRWFLQGLYA</sequence>
<feature type="region of interest" description="Disordered" evidence="2">
    <location>
        <begin position="334"/>
        <end position="378"/>
    </location>
</feature>
<dbReference type="PANTHER" id="PTHR35369">
    <property type="entry name" value="BLR3025 PROTEIN-RELATED"/>
    <property type="match status" value="1"/>
</dbReference>
<evidence type="ECO:0000313" key="3">
    <source>
        <dbReference type="EMBL" id="MDR6539504.1"/>
    </source>
</evidence>
<dbReference type="RefSeq" id="WP_309907248.1">
    <property type="nucleotide sequence ID" value="NZ_JAVDRF010000017.1"/>
</dbReference>
<dbReference type="InterPro" id="IPR050356">
    <property type="entry name" value="SulA_CellDiv_inhibitor"/>
</dbReference>
<proteinExistence type="predicted"/>
<organism evidence="3 4">
    <name type="scientific">Variovorax soli</name>
    <dbReference type="NCBI Taxonomy" id="376815"/>
    <lineage>
        <taxon>Bacteria</taxon>
        <taxon>Pseudomonadati</taxon>
        <taxon>Pseudomonadota</taxon>
        <taxon>Betaproteobacteria</taxon>
        <taxon>Burkholderiales</taxon>
        <taxon>Comamonadaceae</taxon>
        <taxon>Variovorax</taxon>
    </lineage>
</organism>
<gene>
    <name evidence="3" type="ORF">J2739_005300</name>
</gene>
<evidence type="ECO:0000256" key="2">
    <source>
        <dbReference type="SAM" id="MobiDB-lite"/>
    </source>
</evidence>
<comment type="caution">
    <text evidence="3">The sequence shown here is derived from an EMBL/GenBank/DDBJ whole genome shotgun (WGS) entry which is preliminary data.</text>
</comment>
<protein>
    <submittedName>
        <fullName evidence="3">Protein ImuB</fullName>
    </submittedName>
</protein>